<dbReference type="CDD" id="cd00038">
    <property type="entry name" value="CAP_ED"/>
    <property type="match status" value="1"/>
</dbReference>
<keyword evidence="7" id="KW-0175">Coiled coil</keyword>
<name>A0A098R1M8_9SPIO</name>
<keyword evidence="6" id="KW-0902">Two-component regulatory system</keyword>
<evidence type="ECO:0000259" key="9">
    <source>
        <dbReference type="PROSITE" id="PS50109"/>
    </source>
</evidence>
<evidence type="ECO:0000256" key="2">
    <source>
        <dbReference type="ARBA" id="ARBA00012438"/>
    </source>
</evidence>
<feature type="domain" description="Histidine kinase" evidence="9">
    <location>
        <begin position="181"/>
        <end position="390"/>
    </location>
</feature>
<proteinExistence type="predicted"/>
<keyword evidence="3" id="KW-0597">Phosphoprotein</keyword>
<sequence>MEDFIGFLRQVYFFRELSDDDVQAVADLSHEQDLAQGTVVFREGDEADRFYILMDGTIEVWKKSVTGQDVLLATEGKGHIFGEMALVDDLPRSATIKALSDIRVLYISREDFTRIMHDRQGVLISVLRSLSGMIRKSNESFIEDLSRRNIELERANRQLTAAQNELIRAERFSNLGKFSSLIIHDLRNPISVIRGYAELLGFVCDEPERVQEYSTKIVQESDRLNSFANELLDYSRGQIRLRLGPVSVPRLFQQIKARVSTQLGKSGIRGRFLTSQGLSLVADEERLIRVLVNLVDNARKASETGGEILVTGKSMAKNRIQIVVEDRGRGMPPEIREKIFEPFFSSSERGGTGLGMVSVKNIVEAHQGSIEVDSELTRGTRVILDLPMRQEKAS</sequence>
<dbReference type="EC" id="2.7.13.3" evidence="2"/>
<dbReference type="Pfam" id="PF00027">
    <property type="entry name" value="cNMP_binding"/>
    <property type="match status" value="1"/>
</dbReference>
<dbReference type="PROSITE" id="PS00889">
    <property type="entry name" value="CNMP_BINDING_2"/>
    <property type="match status" value="1"/>
</dbReference>
<dbReference type="InterPro" id="IPR036890">
    <property type="entry name" value="HATPase_C_sf"/>
</dbReference>
<evidence type="ECO:0000256" key="7">
    <source>
        <dbReference type="SAM" id="Coils"/>
    </source>
</evidence>
<dbReference type="InterPro" id="IPR036097">
    <property type="entry name" value="HisK_dim/P_sf"/>
</dbReference>
<dbReference type="PRINTS" id="PR00344">
    <property type="entry name" value="BCTRLSENSOR"/>
</dbReference>
<dbReference type="eggNOG" id="COG0664">
    <property type="taxonomic scope" value="Bacteria"/>
</dbReference>
<dbReference type="InterPro" id="IPR003661">
    <property type="entry name" value="HisK_dim/P_dom"/>
</dbReference>
<dbReference type="InterPro" id="IPR050736">
    <property type="entry name" value="Sensor_HK_Regulatory"/>
</dbReference>
<dbReference type="SUPFAM" id="SSF47384">
    <property type="entry name" value="Homodimeric domain of signal transducing histidine kinase"/>
    <property type="match status" value="1"/>
</dbReference>
<evidence type="ECO:0000256" key="3">
    <source>
        <dbReference type="ARBA" id="ARBA00022553"/>
    </source>
</evidence>
<dbReference type="OrthoDB" id="369073at2"/>
<feature type="coiled-coil region" evidence="7">
    <location>
        <begin position="142"/>
        <end position="172"/>
    </location>
</feature>
<comment type="caution">
    <text evidence="10">The sequence shown here is derived from an EMBL/GenBank/DDBJ whole genome shotgun (WGS) entry which is preliminary data.</text>
</comment>
<dbReference type="Gene3D" id="2.60.120.10">
    <property type="entry name" value="Jelly Rolls"/>
    <property type="match status" value="1"/>
</dbReference>
<dbReference type="InterPro" id="IPR004358">
    <property type="entry name" value="Sig_transdc_His_kin-like_C"/>
</dbReference>
<evidence type="ECO:0000256" key="4">
    <source>
        <dbReference type="ARBA" id="ARBA00022679"/>
    </source>
</evidence>
<dbReference type="InterPro" id="IPR018488">
    <property type="entry name" value="cNMP-bd_CS"/>
</dbReference>
<keyword evidence="11" id="KW-1185">Reference proteome</keyword>
<dbReference type="SMART" id="SM00388">
    <property type="entry name" value="HisKA"/>
    <property type="match status" value="1"/>
</dbReference>
<accession>A0A098R1M8</accession>
<dbReference type="InterPro" id="IPR018490">
    <property type="entry name" value="cNMP-bd_dom_sf"/>
</dbReference>
<dbReference type="SMART" id="SM00387">
    <property type="entry name" value="HATPase_c"/>
    <property type="match status" value="1"/>
</dbReference>
<evidence type="ECO:0000256" key="6">
    <source>
        <dbReference type="ARBA" id="ARBA00023012"/>
    </source>
</evidence>
<organism evidence="10 11">
    <name type="scientific">Spirochaeta lutea</name>
    <dbReference type="NCBI Taxonomy" id="1480694"/>
    <lineage>
        <taxon>Bacteria</taxon>
        <taxon>Pseudomonadati</taxon>
        <taxon>Spirochaetota</taxon>
        <taxon>Spirochaetia</taxon>
        <taxon>Spirochaetales</taxon>
        <taxon>Spirochaetaceae</taxon>
        <taxon>Spirochaeta</taxon>
    </lineage>
</organism>
<dbReference type="InterPro" id="IPR000595">
    <property type="entry name" value="cNMP-bd_dom"/>
</dbReference>
<dbReference type="SMART" id="SM00100">
    <property type="entry name" value="cNMP"/>
    <property type="match status" value="1"/>
</dbReference>
<dbReference type="PROSITE" id="PS50042">
    <property type="entry name" value="CNMP_BINDING_3"/>
    <property type="match status" value="1"/>
</dbReference>
<feature type="domain" description="Cyclic nucleotide-binding" evidence="8">
    <location>
        <begin position="13"/>
        <end position="116"/>
    </location>
</feature>
<dbReference type="SUPFAM" id="SSF55874">
    <property type="entry name" value="ATPase domain of HSP90 chaperone/DNA topoisomerase II/histidine kinase"/>
    <property type="match status" value="1"/>
</dbReference>
<evidence type="ECO:0000256" key="1">
    <source>
        <dbReference type="ARBA" id="ARBA00000085"/>
    </source>
</evidence>
<reference evidence="10 11" key="1">
    <citation type="submission" date="2014-05" db="EMBL/GenBank/DDBJ databases">
        <title>De novo Genome Sequence of Spirocheata sp.</title>
        <authorList>
            <person name="Shivani Y."/>
            <person name="Subhash Y."/>
            <person name="Tushar L."/>
            <person name="Sasikala C."/>
            <person name="Ramana C.V."/>
        </authorList>
    </citation>
    <scope>NUCLEOTIDE SEQUENCE [LARGE SCALE GENOMIC DNA]</scope>
    <source>
        <strain evidence="10 11">JC230</strain>
    </source>
</reference>
<dbReference type="EMBL" id="JNUP01000023">
    <property type="protein sequence ID" value="KGE73583.1"/>
    <property type="molecule type" value="Genomic_DNA"/>
</dbReference>
<dbReference type="Gene3D" id="1.10.287.130">
    <property type="match status" value="1"/>
</dbReference>
<dbReference type="InterPro" id="IPR014710">
    <property type="entry name" value="RmlC-like_jellyroll"/>
</dbReference>
<dbReference type="SUPFAM" id="SSF51206">
    <property type="entry name" value="cAMP-binding domain-like"/>
    <property type="match status" value="1"/>
</dbReference>
<dbReference type="InterPro" id="IPR005467">
    <property type="entry name" value="His_kinase_dom"/>
</dbReference>
<evidence type="ECO:0000256" key="5">
    <source>
        <dbReference type="ARBA" id="ARBA00022777"/>
    </source>
</evidence>
<dbReference type="Gene3D" id="3.30.565.10">
    <property type="entry name" value="Histidine kinase-like ATPase, C-terminal domain"/>
    <property type="match status" value="1"/>
</dbReference>
<dbReference type="PANTHER" id="PTHR43711">
    <property type="entry name" value="TWO-COMPONENT HISTIDINE KINASE"/>
    <property type="match status" value="1"/>
</dbReference>
<dbReference type="Pfam" id="PF00512">
    <property type="entry name" value="HisKA"/>
    <property type="match status" value="1"/>
</dbReference>
<protein>
    <recommendedName>
        <fullName evidence="2">histidine kinase</fullName>
        <ecNumber evidence="2">2.7.13.3</ecNumber>
    </recommendedName>
</protein>
<dbReference type="CDD" id="cd00082">
    <property type="entry name" value="HisKA"/>
    <property type="match status" value="1"/>
</dbReference>
<dbReference type="PROSITE" id="PS50109">
    <property type="entry name" value="HIS_KIN"/>
    <property type="match status" value="1"/>
</dbReference>
<keyword evidence="4" id="KW-0808">Transferase</keyword>
<evidence type="ECO:0000313" key="11">
    <source>
        <dbReference type="Proteomes" id="UP000029692"/>
    </source>
</evidence>
<keyword evidence="5" id="KW-0418">Kinase</keyword>
<dbReference type="AlphaFoldDB" id="A0A098R1M8"/>
<comment type="catalytic activity">
    <reaction evidence="1">
        <text>ATP + protein L-histidine = ADP + protein N-phospho-L-histidine.</text>
        <dbReference type="EC" id="2.7.13.3"/>
    </reaction>
</comment>
<dbReference type="Pfam" id="PF02518">
    <property type="entry name" value="HATPase_c"/>
    <property type="match status" value="1"/>
</dbReference>
<dbReference type="RefSeq" id="WP_037545475.1">
    <property type="nucleotide sequence ID" value="NZ_JNUP01000023.1"/>
</dbReference>
<evidence type="ECO:0000259" key="8">
    <source>
        <dbReference type="PROSITE" id="PS50042"/>
    </source>
</evidence>
<dbReference type="STRING" id="1480694.DC28_02705"/>
<dbReference type="InterPro" id="IPR003594">
    <property type="entry name" value="HATPase_dom"/>
</dbReference>
<evidence type="ECO:0000313" key="10">
    <source>
        <dbReference type="EMBL" id="KGE73583.1"/>
    </source>
</evidence>
<dbReference type="PANTHER" id="PTHR43711:SF1">
    <property type="entry name" value="HISTIDINE KINASE 1"/>
    <property type="match status" value="1"/>
</dbReference>
<dbReference type="Proteomes" id="UP000029692">
    <property type="component" value="Unassembled WGS sequence"/>
</dbReference>
<dbReference type="CDD" id="cd00075">
    <property type="entry name" value="HATPase"/>
    <property type="match status" value="1"/>
</dbReference>
<gene>
    <name evidence="10" type="ORF">DC28_02705</name>
</gene>
<dbReference type="eggNOG" id="COG4191">
    <property type="taxonomic scope" value="Bacteria"/>
</dbReference>
<dbReference type="GO" id="GO:0000155">
    <property type="term" value="F:phosphorelay sensor kinase activity"/>
    <property type="evidence" value="ECO:0007669"/>
    <property type="project" value="InterPro"/>
</dbReference>